<dbReference type="STRING" id="93057.EU95_1918"/>
<accession>A0A0A2A1I0</accession>
<dbReference type="AlphaFoldDB" id="A0A0A2A1I0"/>
<proteinExistence type="predicted"/>
<sequence length="47" mass="5291">MVKPVTVIAEVDVKNASHKPTFEDEHNGELKIKVPRQIIKKPVTIVN</sequence>
<evidence type="ECO:0000313" key="1">
    <source>
        <dbReference type="EMBL" id="KGF94701.1"/>
    </source>
</evidence>
<dbReference type="eggNOG" id="ENOG50322UA">
    <property type="taxonomic scope" value="Bacteria"/>
</dbReference>
<organism evidence="1 2">
    <name type="scientific">Prochlorococcus marinus str. MIT 9201</name>
    <dbReference type="NCBI Taxonomy" id="93057"/>
    <lineage>
        <taxon>Bacteria</taxon>
        <taxon>Bacillati</taxon>
        <taxon>Cyanobacteriota</taxon>
        <taxon>Cyanophyceae</taxon>
        <taxon>Synechococcales</taxon>
        <taxon>Prochlorococcaceae</taxon>
        <taxon>Prochlorococcus</taxon>
    </lineage>
</organism>
<evidence type="ECO:0000313" key="2">
    <source>
        <dbReference type="Proteomes" id="UP000030355"/>
    </source>
</evidence>
<name>A0A0A2A1I0_PROMR</name>
<dbReference type="EMBL" id="JNAL01000018">
    <property type="protein sequence ID" value="KGF94701.1"/>
    <property type="molecule type" value="Genomic_DNA"/>
</dbReference>
<reference evidence="2" key="1">
    <citation type="journal article" date="2014" name="Sci. Data">
        <title>Genomes of diverse isolates of the marine cyanobacterium Prochlorococcus.</title>
        <authorList>
            <person name="Biller S."/>
            <person name="Berube P."/>
            <person name="Thompson J."/>
            <person name="Kelly L."/>
            <person name="Roggensack S."/>
            <person name="Awad L."/>
            <person name="Roache-Johnson K."/>
            <person name="Ding H."/>
            <person name="Giovannoni S.J."/>
            <person name="Moore L.R."/>
            <person name="Chisholm S.W."/>
        </authorList>
    </citation>
    <scope>NUCLEOTIDE SEQUENCE [LARGE SCALE GENOMIC DNA]</scope>
    <source>
        <strain evidence="2">MIT 9201</strain>
    </source>
</reference>
<gene>
    <name evidence="1" type="ORF">EU95_1918</name>
</gene>
<comment type="caution">
    <text evidence="1">The sequence shown here is derived from an EMBL/GenBank/DDBJ whole genome shotgun (WGS) entry which is preliminary data.</text>
</comment>
<protein>
    <submittedName>
        <fullName evidence="1">Uncharacterized protein</fullName>
    </submittedName>
</protein>
<dbReference type="Proteomes" id="UP000030355">
    <property type="component" value="Unassembled WGS sequence"/>
</dbReference>